<sequence length="121" mass="13328">MMKKLAIIIILLGSFTCTLNATIIGTKVTGDWKYEVPTAPYGYDNGMITILEEEGQLSGYVKFNDGYKVDLKDVEFEEDTLKCGLYIDSNYISLKATITGNKLSGTVNTPEGEKSIKATKQ</sequence>
<evidence type="ECO:0008006" key="2">
    <source>
        <dbReference type="Google" id="ProtNLM"/>
    </source>
</evidence>
<protein>
    <recommendedName>
        <fullName evidence="2">Lipocalin-like domain-containing protein</fullName>
    </recommendedName>
</protein>
<gene>
    <name evidence="1" type="ORF">MNBD_BACTEROID01-695</name>
</gene>
<accession>A0A3B0U6C5</accession>
<dbReference type="EMBL" id="UOEP01000111">
    <property type="protein sequence ID" value="VAW20029.1"/>
    <property type="molecule type" value="Genomic_DNA"/>
</dbReference>
<evidence type="ECO:0000313" key="1">
    <source>
        <dbReference type="EMBL" id="VAW20029.1"/>
    </source>
</evidence>
<dbReference type="AlphaFoldDB" id="A0A3B0U6C5"/>
<reference evidence="1" key="1">
    <citation type="submission" date="2018-06" db="EMBL/GenBank/DDBJ databases">
        <authorList>
            <person name="Zhirakovskaya E."/>
        </authorList>
    </citation>
    <scope>NUCLEOTIDE SEQUENCE</scope>
</reference>
<name>A0A3B0U6C5_9ZZZZ</name>
<proteinExistence type="predicted"/>
<organism evidence="1">
    <name type="scientific">hydrothermal vent metagenome</name>
    <dbReference type="NCBI Taxonomy" id="652676"/>
    <lineage>
        <taxon>unclassified sequences</taxon>
        <taxon>metagenomes</taxon>
        <taxon>ecological metagenomes</taxon>
    </lineage>
</organism>